<name>A0A0V0T1M2_9BILA</name>
<evidence type="ECO:0000313" key="2">
    <source>
        <dbReference type="Proteomes" id="UP000055048"/>
    </source>
</evidence>
<organism evidence="1 2">
    <name type="scientific">Trichinella murrelli</name>
    <dbReference type="NCBI Taxonomy" id="144512"/>
    <lineage>
        <taxon>Eukaryota</taxon>
        <taxon>Metazoa</taxon>
        <taxon>Ecdysozoa</taxon>
        <taxon>Nematoda</taxon>
        <taxon>Enoplea</taxon>
        <taxon>Dorylaimia</taxon>
        <taxon>Trichinellida</taxon>
        <taxon>Trichinellidae</taxon>
        <taxon>Trichinella</taxon>
    </lineage>
</organism>
<accession>A0A0V0T1M2</accession>
<reference evidence="1 2" key="1">
    <citation type="submission" date="2015-01" db="EMBL/GenBank/DDBJ databases">
        <title>Evolution of Trichinella species and genotypes.</title>
        <authorList>
            <person name="Korhonen P.K."/>
            <person name="Edoardo P."/>
            <person name="Giuseppe L.R."/>
            <person name="Gasser R.B."/>
        </authorList>
    </citation>
    <scope>NUCLEOTIDE SEQUENCE [LARGE SCALE GENOMIC DNA]</scope>
    <source>
        <strain evidence="1">ISS417</strain>
    </source>
</reference>
<gene>
    <name evidence="1" type="ORF">T05_14217</name>
</gene>
<sequence>MVERGGRWYNGAEWVVGGVGWMKEKAGRIQRVLVTASATWENGICV</sequence>
<proteinExistence type="predicted"/>
<dbReference type="AlphaFoldDB" id="A0A0V0T1M2"/>
<evidence type="ECO:0000313" key="1">
    <source>
        <dbReference type="EMBL" id="KRX32959.1"/>
    </source>
</evidence>
<dbReference type="Proteomes" id="UP000055048">
    <property type="component" value="Unassembled WGS sequence"/>
</dbReference>
<protein>
    <submittedName>
        <fullName evidence="1">Uncharacterized protein</fullName>
    </submittedName>
</protein>
<dbReference type="EMBL" id="JYDJ01000979">
    <property type="protein sequence ID" value="KRX32959.1"/>
    <property type="molecule type" value="Genomic_DNA"/>
</dbReference>
<keyword evidence="2" id="KW-1185">Reference proteome</keyword>
<comment type="caution">
    <text evidence="1">The sequence shown here is derived from an EMBL/GenBank/DDBJ whole genome shotgun (WGS) entry which is preliminary data.</text>
</comment>